<evidence type="ECO:0000256" key="2">
    <source>
        <dbReference type="ARBA" id="ARBA00022487"/>
    </source>
</evidence>
<evidence type="ECO:0000256" key="6">
    <source>
        <dbReference type="RuleBase" id="RU361235"/>
    </source>
</evidence>
<dbReference type="KEGG" id="bany:112058442"/>
<keyword evidence="3 6" id="KW-0378">Hydrolase</keyword>
<evidence type="ECO:0000256" key="3">
    <source>
        <dbReference type="ARBA" id="ARBA00022801"/>
    </source>
</evidence>
<dbReference type="InterPro" id="IPR002018">
    <property type="entry name" value="CarbesteraseB"/>
</dbReference>
<reference evidence="10" key="1">
    <citation type="submission" date="2025-08" db="UniProtKB">
        <authorList>
            <consortium name="RefSeq"/>
        </authorList>
    </citation>
    <scope>IDENTIFICATION</scope>
</reference>
<keyword evidence="9" id="KW-1185">Reference proteome</keyword>
<dbReference type="InterPro" id="IPR050309">
    <property type="entry name" value="Type-B_Carboxylest/Lipase"/>
</dbReference>
<evidence type="ECO:0000313" key="10">
    <source>
        <dbReference type="RefSeq" id="XP_023955054.2"/>
    </source>
</evidence>
<evidence type="ECO:0000313" key="9">
    <source>
        <dbReference type="Proteomes" id="UP001652582"/>
    </source>
</evidence>
<dbReference type="RefSeq" id="XP_023955054.2">
    <property type="nucleotide sequence ID" value="XM_024099286.2"/>
</dbReference>
<evidence type="ECO:0000256" key="4">
    <source>
        <dbReference type="ARBA" id="ARBA00023157"/>
    </source>
</evidence>
<dbReference type="Pfam" id="PF00135">
    <property type="entry name" value="COesterase"/>
    <property type="match status" value="1"/>
</dbReference>
<keyword evidence="6" id="KW-0732">Signal</keyword>
<evidence type="ECO:0000256" key="1">
    <source>
        <dbReference type="ARBA" id="ARBA00005964"/>
    </source>
</evidence>
<keyword evidence="2" id="KW-0719">Serine esterase</keyword>
<dbReference type="InterPro" id="IPR029058">
    <property type="entry name" value="AB_hydrolase_fold"/>
</dbReference>
<dbReference type="Proteomes" id="UP001652582">
    <property type="component" value="Chromosome 4"/>
</dbReference>
<protein>
    <recommendedName>
        <fullName evidence="6">Carboxylic ester hydrolase</fullName>
        <ecNumber evidence="6">3.1.1.-</ecNumber>
    </recommendedName>
</protein>
<evidence type="ECO:0000256" key="7">
    <source>
        <dbReference type="SAM" id="Phobius"/>
    </source>
</evidence>
<sequence>MSSTLSMLMCLMFPCTIHPWIVNLTQGPVQGYLEPDYGIYSFYGIPYATAPKGNDRFKAPLPAPTWNDTFDAVDNEIICPQNDLMRISKPTETIQEECLIANVYVPNTNRTNLPVLIIVHGGAYVVGWGNMFTPKKLVKSKEIIAVTFNYRLGPQGFLCLGTKDVPGNAGMRDQVALIKWVKTNIASFGGNPDDIIISGFSSGAASVDVLMLSKMTKGFFKKVISEGGAGLGPYGVQLDPIENAKTYARLLNFTDVDDLDALERFYKSLDPITLNSVQVTHRKDGVTLMSPCIELDLGEERFLEDSPINILKSGNYEKLPTLYGFTDMDGLLKFPQFNDWIDEMNTNFSNFLPADLHFKDEFEKEAVVQKIKSFYFGDKPVSPESSVEFIHYYGDIMFSCPMLRTVKYLVEAGHKQVYLYEYSFVEDSTPVIPHSNQRGANHCAQTFSTLDGFWNDTLVDEQYVSADMIKQKEIMRPIWLSFMTKGYPELQGYDLPQWPPVKDDWSPHMSMNRTFELINDCPIKERNSFWRNIYDKYYRRPIPPSQTALNVEFTDLSNNTEANDYLCVNNNTGVPVIQQNNLFCYILLLFSIVLSCFILPYKC</sequence>
<evidence type="ECO:0000256" key="5">
    <source>
        <dbReference type="ARBA" id="ARBA00023180"/>
    </source>
</evidence>
<feature type="signal peptide" evidence="6">
    <location>
        <begin position="1"/>
        <end position="19"/>
    </location>
</feature>
<dbReference type="GO" id="GO:0052689">
    <property type="term" value="F:carboxylic ester hydrolase activity"/>
    <property type="evidence" value="ECO:0007669"/>
    <property type="project" value="UniProtKB-KW"/>
</dbReference>
<dbReference type="EC" id="3.1.1.-" evidence="6"/>
<keyword evidence="7" id="KW-0472">Membrane</keyword>
<name>A0A6J1PB84_BICAN</name>
<gene>
    <name evidence="10" type="primary">LOC112058442</name>
</gene>
<dbReference type="AlphaFoldDB" id="A0A6J1PB84"/>
<dbReference type="SUPFAM" id="SSF53474">
    <property type="entry name" value="alpha/beta-Hydrolases"/>
    <property type="match status" value="1"/>
</dbReference>
<organism evidence="9 10">
    <name type="scientific">Bicyclus anynana</name>
    <name type="common">Squinting bush brown butterfly</name>
    <dbReference type="NCBI Taxonomy" id="110368"/>
    <lineage>
        <taxon>Eukaryota</taxon>
        <taxon>Metazoa</taxon>
        <taxon>Ecdysozoa</taxon>
        <taxon>Arthropoda</taxon>
        <taxon>Hexapoda</taxon>
        <taxon>Insecta</taxon>
        <taxon>Pterygota</taxon>
        <taxon>Neoptera</taxon>
        <taxon>Endopterygota</taxon>
        <taxon>Lepidoptera</taxon>
        <taxon>Glossata</taxon>
        <taxon>Ditrysia</taxon>
        <taxon>Papilionoidea</taxon>
        <taxon>Nymphalidae</taxon>
        <taxon>Satyrinae</taxon>
        <taxon>Satyrini</taxon>
        <taxon>Mycalesina</taxon>
        <taxon>Bicyclus</taxon>
    </lineage>
</organism>
<dbReference type="PROSITE" id="PS00122">
    <property type="entry name" value="CARBOXYLESTERASE_B_1"/>
    <property type="match status" value="1"/>
</dbReference>
<feature type="chain" id="PRO_5044998560" description="Carboxylic ester hydrolase" evidence="6">
    <location>
        <begin position="20"/>
        <end position="603"/>
    </location>
</feature>
<keyword evidence="7" id="KW-1133">Transmembrane helix</keyword>
<dbReference type="PANTHER" id="PTHR11559">
    <property type="entry name" value="CARBOXYLESTERASE"/>
    <property type="match status" value="1"/>
</dbReference>
<keyword evidence="4" id="KW-1015">Disulfide bond</keyword>
<evidence type="ECO:0000259" key="8">
    <source>
        <dbReference type="Pfam" id="PF00135"/>
    </source>
</evidence>
<keyword evidence="7" id="KW-0812">Transmembrane</keyword>
<proteinExistence type="inferred from homology"/>
<dbReference type="Gene3D" id="3.40.50.1820">
    <property type="entry name" value="alpha/beta hydrolase"/>
    <property type="match status" value="1"/>
</dbReference>
<feature type="transmembrane region" description="Helical" evidence="7">
    <location>
        <begin position="582"/>
        <end position="601"/>
    </location>
</feature>
<feature type="domain" description="Carboxylesterase type B" evidence="8">
    <location>
        <begin position="21"/>
        <end position="530"/>
    </location>
</feature>
<accession>A0A6J1PB84</accession>
<dbReference type="GeneID" id="112058442"/>
<comment type="similarity">
    <text evidence="1 6">Belongs to the type-B carboxylesterase/lipase family.</text>
</comment>
<dbReference type="OrthoDB" id="3200163at2759"/>
<keyword evidence="5" id="KW-0325">Glycoprotein</keyword>
<dbReference type="InterPro" id="IPR019826">
    <property type="entry name" value="Carboxylesterase_B_AS"/>
</dbReference>